<evidence type="ECO:0000256" key="10">
    <source>
        <dbReference type="ARBA" id="ARBA00023201"/>
    </source>
</evidence>
<evidence type="ECO:0000256" key="13">
    <source>
        <dbReference type="SAM" id="Phobius"/>
    </source>
</evidence>
<evidence type="ECO:0000256" key="11">
    <source>
        <dbReference type="ARBA" id="ARBA00023303"/>
    </source>
</evidence>
<gene>
    <name evidence="14" type="ORF">QE152_g5906</name>
</gene>
<dbReference type="EMBL" id="JASPKY010000038">
    <property type="protein sequence ID" value="KAK9746738.1"/>
    <property type="molecule type" value="Genomic_DNA"/>
</dbReference>
<keyword evidence="8 12" id="KW-0406">Ion transport</keyword>
<keyword evidence="10 12" id="KW-0739">Sodium transport</keyword>
<evidence type="ECO:0000313" key="14">
    <source>
        <dbReference type="EMBL" id="KAK9746738.1"/>
    </source>
</evidence>
<dbReference type="Gene3D" id="2.60.470.10">
    <property type="entry name" value="Acid-sensing ion channels like domains"/>
    <property type="match status" value="1"/>
</dbReference>
<evidence type="ECO:0000256" key="3">
    <source>
        <dbReference type="ARBA" id="ARBA00022448"/>
    </source>
</evidence>
<dbReference type="GO" id="GO:0015280">
    <property type="term" value="F:ligand-gated sodium channel activity"/>
    <property type="evidence" value="ECO:0007669"/>
    <property type="project" value="TreeGrafter"/>
</dbReference>
<evidence type="ECO:0000256" key="9">
    <source>
        <dbReference type="ARBA" id="ARBA00023136"/>
    </source>
</evidence>
<dbReference type="Gene3D" id="1.10.287.770">
    <property type="entry name" value="YojJ-like"/>
    <property type="match status" value="1"/>
</dbReference>
<evidence type="ECO:0000313" key="15">
    <source>
        <dbReference type="Proteomes" id="UP001458880"/>
    </source>
</evidence>
<sequence>MQNCKWNGEVFDCCKYFVPLDTELGTCYAINSKQTRDAGAPRLEMISNKDTGPGTLYLELFGNANVFIIGEQEVPSLTTLQTDILQVTPHIHFYRLIAINELTTLQTDILQVTPHIHFYRLIAINEIDNQPEVKYVNVAQRNCRFMEENEGIDVYRYYSYSTCCVQCKETVASWKKMKASMKMAQLKTCGCVHHLTPRTPYEMQCTIEGLECLNDNYNNIFKINVSFAAYEMQCTIEGLECLNDNYNNLAVLKASWSNRSGLVCECLPSCTELEIELVRDIKTGIHEEYAIVEISLDRLPSERFKRNVIKGKLDLVVSMGGTAGLFIGASILSFVEILYYFFIRPFNDYLIRRKQDGDKQSMGRESSIILVKSAKK</sequence>
<evidence type="ECO:0000256" key="2">
    <source>
        <dbReference type="ARBA" id="ARBA00007193"/>
    </source>
</evidence>
<feature type="transmembrane region" description="Helical" evidence="13">
    <location>
        <begin position="315"/>
        <end position="343"/>
    </location>
</feature>
<keyword evidence="15" id="KW-1185">Reference proteome</keyword>
<evidence type="ECO:0000256" key="1">
    <source>
        <dbReference type="ARBA" id="ARBA00004141"/>
    </source>
</evidence>
<proteinExistence type="inferred from homology"/>
<keyword evidence="6 13" id="KW-1133">Transmembrane helix</keyword>
<comment type="subcellular location">
    <subcellularLocation>
        <location evidence="1">Membrane</location>
        <topology evidence="1">Multi-pass membrane protein</topology>
    </subcellularLocation>
</comment>
<evidence type="ECO:0000256" key="5">
    <source>
        <dbReference type="ARBA" id="ARBA00022692"/>
    </source>
</evidence>
<keyword evidence="7" id="KW-0915">Sodium</keyword>
<accession>A0AAW1MGS2</accession>
<evidence type="ECO:0000256" key="12">
    <source>
        <dbReference type="RuleBase" id="RU000679"/>
    </source>
</evidence>
<dbReference type="PANTHER" id="PTHR11690">
    <property type="entry name" value="AMILORIDE-SENSITIVE SODIUM CHANNEL-RELATED"/>
    <property type="match status" value="1"/>
</dbReference>
<reference evidence="14 15" key="1">
    <citation type="journal article" date="2024" name="BMC Genomics">
        <title>De novo assembly and annotation of Popillia japonica's genome with initial clues to its potential as an invasive pest.</title>
        <authorList>
            <person name="Cucini C."/>
            <person name="Boschi S."/>
            <person name="Funari R."/>
            <person name="Cardaioli E."/>
            <person name="Iannotti N."/>
            <person name="Marturano G."/>
            <person name="Paoli F."/>
            <person name="Bruttini M."/>
            <person name="Carapelli A."/>
            <person name="Frati F."/>
            <person name="Nardi F."/>
        </authorList>
    </citation>
    <scope>NUCLEOTIDE SEQUENCE [LARGE SCALE GENOMIC DNA]</scope>
    <source>
        <strain evidence="14">DMR45628</strain>
    </source>
</reference>
<dbReference type="GO" id="GO:0005886">
    <property type="term" value="C:plasma membrane"/>
    <property type="evidence" value="ECO:0007669"/>
    <property type="project" value="TreeGrafter"/>
</dbReference>
<dbReference type="Pfam" id="PF00858">
    <property type="entry name" value="ASC"/>
    <property type="match status" value="1"/>
</dbReference>
<keyword evidence="3 12" id="KW-0813">Transport</keyword>
<comment type="similarity">
    <text evidence="2 12">Belongs to the amiloride-sensitive sodium channel (TC 1.A.6) family.</text>
</comment>
<organism evidence="14 15">
    <name type="scientific">Popillia japonica</name>
    <name type="common">Japanese beetle</name>
    <dbReference type="NCBI Taxonomy" id="7064"/>
    <lineage>
        <taxon>Eukaryota</taxon>
        <taxon>Metazoa</taxon>
        <taxon>Ecdysozoa</taxon>
        <taxon>Arthropoda</taxon>
        <taxon>Hexapoda</taxon>
        <taxon>Insecta</taxon>
        <taxon>Pterygota</taxon>
        <taxon>Neoptera</taxon>
        <taxon>Endopterygota</taxon>
        <taxon>Coleoptera</taxon>
        <taxon>Polyphaga</taxon>
        <taxon>Scarabaeiformia</taxon>
        <taxon>Scarabaeidae</taxon>
        <taxon>Rutelinae</taxon>
        <taxon>Popillia</taxon>
    </lineage>
</organism>
<name>A0AAW1MGS2_POPJA</name>
<dbReference type="Proteomes" id="UP001458880">
    <property type="component" value="Unassembled WGS sequence"/>
</dbReference>
<evidence type="ECO:0000256" key="7">
    <source>
        <dbReference type="ARBA" id="ARBA00023053"/>
    </source>
</evidence>
<dbReference type="AlphaFoldDB" id="A0AAW1MGS2"/>
<dbReference type="InterPro" id="IPR001873">
    <property type="entry name" value="ENaC"/>
</dbReference>
<keyword evidence="4 12" id="KW-0894">Sodium channel</keyword>
<evidence type="ECO:0000256" key="8">
    <source>
        <dbReference type="ARBA" id="ARBA00023065"/>
    </source>
</evidence>
<comment type="caution">
    <text evidence="14">The sequence shown here is derived from an EMBL/GenBank/DDBJ whole genome shotgun (WGS) entry which is preliminary data.</text>
</comment>
<keyword evidence="11 12" id="KW-0407">Ion channel</keyword>
<evidence type="ECO:0000256" key="6">
    <source>
        <dbReference type="ARBA" id="ARBA00022989"/>
    </source>
</evidence>
<protein>
    <submittedName>
        <fullName evidence="14">Amiloride-sensitive sodium channel</fullName>
    </submittedName>
</protein>
<dbReference type="PANTHER" id="PTHR11690:SF175">
    <property type="entry name" value="PICKPOCKET 13-RELATED"/>
    <property type="match status" value="1"/>
</dbReference>
<keyword evidence="9 13" id="KW-0472">Membrane</keyword>
<keyword evidence="5 12" id="KW-0812">Transmembrane</keyword>
<evidence type="ECO:0000256" key="4">
    <source>
        <dbReference type="ARBA" id="ARBA00022461"/>
    </source>
</evidence>